<evidence type="ECO:0000313" key="3">
    <source>
        <dbReference type="EMBL" id="ADV45651.1"/>
    </source>
</evidence>
<protein>
    <submittedName>
        <fullName evidence="3">SMF family protein</fullName>
    </submittedName>
</protein>
<dbReference type="OrthoDB" id="9785707at2"/>
<dbReference type="InterPro" id="IPR003488">
    <property type="entry name" value="DprA"/>
</dbReference>
<dbReference type="PANTHER" id="PTHR43022:SF1">
    <property type="entry name" value="PROTEIN SMF"/>
    <property type="match status" value="1"/>
</dbReference>
<sequence length="259" mass="28606">MAADLLEELPAEFETLKKPPERLWYLGNPELLKRRKVSIVGTRRPSAYTREMTHRLAKELAARGVVVVSGAAMGVDAIAHQGAGPASTIAVLGTGVDLRYPAVNAPLIESIEKEGLLLSRFEPGMRATNWSFVVRNELVVALGEVLVITQADRQSGSMRSAEIAGKLGREIWVLPQRLGESEGTNDLLREGVAKPIYSIEEFADRFGTVPAKELPLDDFFYFCQKNPTVDEVLNRFGARLYEAELMGEVEIRDGRVRLA</sequence>
<dbReference type="InterPro" id="IPR057666">
    <property type="entry name" value="DrpA_SLOG"/>
</dbReference>
<dbReference type="eggNOG" id="COG0758">
    <property type="taxonomic scope" value="Bacteria"/>
</dbReference>
<reference evidence="3 4" key="1">
    <citation type="journal article" date="2011" name="Stand. Genomic Sci.">
        <title>Complete genome sequence of Nitratifractor salsuginis type strain (E9I37-1).</title>
        <authorList>
            <person name="Anderson I."/>
            <person name="Sikorski J."/>
            <person name="Zeytun A."/>
            <person name="Nolan M."/>
            <person name="Lapidus A."/>
            <person name="Lucas S."/>
            <person name="Hammon N."/>
            <person name="Deshpande S."/>
            <person name="Cheng J.F."/>
            <person name="Tapia R."/>
            <person name="Han C."/>
            <person name="Goodwin L."/>
            <person name="Pitluck S."/>
            <person name="Liolios K."/>
            <person name="Pagani I."/>
            <person name="Ivanova N."/>
            <person name="Huntemann M."/>
            <person name="Mavromatis K."/>
            <person name="Ovchinikova G."/>
            <person name="Pati A."/>
            <person name="Chen A."/>
            <person name="Palaniappan K."/>
            <person name="Land M."/>
            <person name="Hauser L."/>
            <person name="Brambilla E.M."/>
            <person name="Ngatchou-Djao O.D."/>
            <person name="Rohde M."/>
            <person name="Tindall B.J."/>
            <person name="Goker M."/>
            <person name="Detter J.C."/>
            <person name="Woyke T."/>
            <person name="Bristow J."/>
            <person name="Eisen J.A."/>
            <person name="Markowitz V."/>
            <person name="Hugenholtz P."/>
            <person name="Klenk H.P."/>
            <person name="Kyrpides N.C."/>
        </authorList>
    </citation>
    <scope>NUCLEOTIDE SEQUENCE [LARGE SCALE GENOMIC DNA]</scope>
    <source>
        <strain evidence="4">DSM 16511 / JCM 12458 / E9I37-1</strain>
    </source>
</reference>
<dbReference type="SUPFAM" id="SSF102405">
    <property type="entry name" value="MCP/YpsA-like"/>
    <property type="match status" value="1"/>
</dbReference>
<evidence type="ECO:0000313" key="4">
    <source>
        <dbReference type="Proteomes" id="UP000008633"/>
    </source>
</evidence>
<evidence type="ECO:0000256" key="1">
    <source>
        <dbReference type="ARBA" id="ARBA00006525"/>
    </source>
</evidence>
<dbReference type="Gene3D" id="3.40.50.450">
    <property type="match status" value="1"/>
</dbReference>
<name>E6WZZ3_NITSE</name>
<dbReference type="STRING" id="749222.Nitsa_0381"/>
<feature type="domain" description="Smf/DprA SLOG" evidence="2">
    <location>
        <begin position="8"/>
        <end position="205"/>
    </location>
</feature>
<organism evidence="3 4">
    <name type="scientific">Nitratifractor salsuginis (strain DSM 16511 / JCM 12458 / E9I37-1)</name>
    <dbReference type="NCBI Taxonomy" id="749222"/>
    <lineage>
        <taxon>Bacteria</taxon>
        <taxon>Pseudomonadati</taxon>
        <taxon>Campylobacterota</taxon>
        <taxon>Epsilonproteobacteria</taxon>
        <taxon>Campylobacterales</taxon>
        <taxon>Sulfurovaceae</taxon>
        <taxon>Nitratifractor</taxon>
    </lineage>
</organism>
<dbReference type="Proteomes" id="UP000008633">
    <property type="component" value="Chromosome"/>
</dbReference>
<keyword evidence="4" id="KW-1185">Reference proteome</keyword>
<proteinExistence type="inferred from homology"/>
<gene>
    <name evidence="3" type="ordered locus">Nitsa_0381</name>
</gene>
<dbReference type="KEGG" id="nsa:Nitsa_0381"/>
<dbReference type="EMBL" id="CP002452">
    <property type="protein sequence ID" value="ADV45651.1"/>
    <property type="molecule type" value="Genomic_DNA"/>
</dbReference>
<accession>E6WZZ3</accession>
<dbReference type="GO" id="GO:0009294">
    <property type="term" value="P:DNA-mediated transformation"/>
    <property type="evidence" value="ECO:0007669"/>
    <property type="project" value="InterPro"/>
</dbReference>
<evidence type="ECO:0000259" key="2">
    <source>
        <dbReference type="Pfam" id="PF02481"/>
    </source>
</evidence>
<dbReference type="HOGENOM" id="CLU_029601_0_4_7"/>
<reference evidence="4" key="2">
    <citation type="submission" date="2011-01" db="EMBL/GenBank/DDBJ databases">
        <title>The complete genome of Nitratifractor salsuginis DSM 16511.</title>
        <authorList>
            <consortium name="US DOE Joint Genome Institute (JGI-PGF)"/>
            <person name="Lucas S."/>
            <person name="Copeland A."/>
            <person name="Lapidus A."/>
            <person name="Bruce D."/>
            <person name="Goodwin L."/>
            <person name="Pitluck S."/>
            <person name="Kyrpides N."/>
            <person name="Mavromatis K."/>
            <person name="Ivanova N."/>
            <person name="Mikhailova N."/>
            <person name="Zeytun A."/>
            <person name="Detter J.C."/>
            <person name="Tapia R."/>
            <person name="Han C."/>
            <person name="Land M."/>
            <person name="Hauser L."/>
            <person name="Markowitz V."/>
            <person name="Cheng J.-F."/>
            <person name="Hugenholtz P."/>
            <person name="Woyke T."/>
            <person name="Wu D."/>
            <person name="Tindall B."/>
            <person name="Schuetze A."/>
            <person name="Brambilla E."/>
            <person name="Klenk H.-P."/>
            <person name="Eisen J.A."/>
        </authorList>
    </citation>
    <scope>NUCLEOTIDE SEQUENCE [LARGE SCALE GENOMIC DNA]</scope>
    <source>
        <strain evidence="4">DSM 16511 / JCM 12458 / E9I37-1</strain>
    </source>
</reference>
<dbReference type="RefSeq" id="WP_013553347.1">
    <property type="nucleotide sequence ID" value="NC_014935.1"/>
</dbReference>
<dbReference type="PANTHER" id="PTHR43022">
    <property type="entry name" value="PROTEIN SMF"/>
    <property type="match status" value="1"/>
</dbReference>
<comment type="similarity">
    <text evidence="1">Belongs to the DprA/Smf family.</text>
</comment>
<dbReference type="Pfam" id="PF02481">
    <property type="entry name" value="DNA_processg_A"/>
    <property type="match status" value="1"/>
</dbReference>
<dbReference type="AlphaFoldDB" id="E6WZZ3"/>